<dbReference type="EMBL" id="JABWDY010006029">
    <property type="protein sequence ID" value="KAF5203952.1"/>
    <property type="molecule type" value="Genomic_DNA"/>
</dbReference>
<feature type="compositionally biased region" description="Polar residues" evidence="2">
    <location>
        <begin position="205"/>
        <end position="216"/>
    </location>
</feature>
<feature type="region of interest" description="Disordered" evidence="2">
    <location>
        <begin position="153"/>
        <end position="184"/>
    </location>
</feature>
<organism evidence="5 6">
    <name type="scientific">Thalictrum thalictroides</name>
    <name type="common">Rue-anemone</name>
    <name type="synonym">Anemone thalictroides</name>
    <dbReference type="NCBI Taxonomy" id="46969"/>
    <lineage>
        <taxon>Eukaryota</taxon>
        <taxon>Viridiplantae</taxon>
        <taxon>Streptophyta</taxon>
        <taxon>Embryophyta</taxon>
        <taxon>Tracheophyta</taxon>
        <taxon>Spermatophyta</taxon>
        <taxon>Magnoliopsida</taxon>
        <taxon>Ranunculales</taxon>
        <taxon>Ranunculaceae</taxon>
        <taxon>Thalictroideae</taxon>
        <taxon>Thalictrum</taxon>
    </lineage>
</organism>
<keyword evidence="3" id="KW-0812">Transmembrane</keyword>
<dbReference type="InterPro" id="IPR036875">
    <property type="entry name" value="Znf_CCHC_sf"/>
</dbReference>
<evidence type="ECO:0000313" key="5">
    <source>
        <dbReference type="EMBL" id="KAF5203952.1"/>
    </source>
</evidence>
<keyword evidence="1" id="KW-0479">Metal-binding</keyword>
<protein>
    <recommendedName>
        <fullName evidence="4">CCHC-type domain-containing protein</fullName>
    </recommendedName>
</protein>
<feature type="transmembrane region" description="Helical" evidence="3">
    <location>
        <begin position="6"/>
        <end position="27"/>
    </location>
</feature>
<dbReference type="GO" id="GO:0008270">
    <property type="term" value="F:zinc ion binding"/>
    <property type="evidence" value="ECO:0007669"/>
    <property type="project" value="UniProtKB-KW"/>
</dbReference>
<dbReference type="InterPro" id="IPR001878">
    <property type="entry name" value="Znf_CCHC"/>
</dbReference>
<comment type="caution">
    <text evidence="5">The sequence shown here is derived from an EMBL/GenBank/DDBJ whole genome shotgun (WGS) entry which is preliminary data.</text>
</comment>
<proteinExistence type="predicted"/>
<keyword evidence="6" id="KW-1185">Reference proteome</keyword>
<feature type="compositionally biased region" description="Basic residues" evidence="2">
    <location>
        <begin position="169"/>
        <end position="184"/>
    </location>
</feature>
<keyword evidence="3" id="KW-1133">Transmembrane helix</keyword>
<reference evidence="5 6" key="1">
    <citation type="submission" date="2020-06" db="EMBL/GenBank/DDBJ databases">
        <title>Transcriptomic and genomic resources for Thalictrum thalictroides and T. hernandezii: Facilitating candidate gene discovery in an emerging model plant lineage.</title>
        <authorList>
            <person name="Arias T."/>
            <person name="Riano-Pachon D.M."/>
            <person name="Di Stilio V.S."/>
        </authorList>
    </citation>
    <scope>NUCLEOTIDE SEQUENCE [LARGE SCALE GENOMIC DNA]</scope>
    <source>
        <strain evidence="6">cv. WT478/WT964</strain>
        <tissue evidence="5">Leaves</tissue>
    </source>
</reference>
<dbReference type="OrthoDB" id="10326883at2759"/>
<keyword evidence="1" id="KW-0863">Zinc-finger</keyword>
<keyword evidence="3" id="KW-0472">Membrane</keyword>
<name>A0A7J6X6F1_THATH</name>
<dbReference type="AlphaFoldDB" id="A0A7J6X6F1"/>
<evidence type="ECO:0000313" key="6">
    <source>
        <dbReference type="Proteomes" id="UP000554482"/>
    </source>
</evidence>
<evidence type="ECO:0000259" key="4">
    <source>
        <dbReference type="PROSITE" id="PS50158"/>
    </source>
</evidence>
<feature type="region of interest" description="Disordered" evidence="2">
    <location>
        <begin position="199"/>
        <end position="224"/>
    </location>
</feature>
<dbReference type="Proteomes" id="UP000554482">
    <property type="component" value="Unassembled WGS sequence"/>
</dbReference>
<evidence type="ECO:0000256" key="3">
    <source>
        <dbReference type="SAM" id="Phobius"/>
    </source>
</evidence>
<dbReference type="PROSITE" id="PS50158">
    <property type="entry name" value="ZF_CCHC"/>
    <property type="match status" value="1"/>
</dbReference>
<keyword evidence="1" id="KW-0862">Zinc</keyword>
<sequence>MQLPLTYLFVAAIVMMGSLNVPIICCYNGKLIDEDKNPRYIGGDTKVGVVSNTIGFIGFKEWIRDMVKLSTDQIGFEIKCRYRIDDHTLIAIKVDNDHSLKFVFDHSLCCNAIVAYVVNRSPTESNTMHPRLSEEPVEVMSDCPIATVEKTSQEVKLKRRVGRPSKNNKVQKRAGHRQKGVRRQPRFKAFPHCSNCRELGHNRRSCPSTSYNSESEQNVKIETP</sequence>
<evidence type="ECO:0000256" key="2">
    <source>
        <dbReference type="SAM" id="MobiDB-lite"/>
    </source>
</evidence>
<gene>
    <name evidence="5" type="ORF">FRX31_006459</name>
</gene>
<accession>A0A7J6X6F1</accession>
<dbReference type="SUPFAM" id="SSF57756">
    <property type="entry name" value="Retrovirus zinc finger-like domains"/>
    <property type="match status" value="1"/>
</dbReference>
<dbReference type="GO" id="GO:0003676">
    <property type="term" value="F:nucleic acid binding"/>
    <property type="evidence" value="ECO:0007669"/>
    <property type="project" value="InterPro"/>
</dbReference>
<evidence type="ECO:0000256" key="1">
    <source>
        <dbReference type="PROSITE-ProRule" id="PRU00047"/>
    </source>
</evidence>
<feature type="domain" description="CCHC-type" evidence="4">
    <location>
        <begin position="193"/>
        <end position="208"/>
    </location>
</feature>